<dbReference type="Gene3D" id="3.40.50.720">
    <property type="entry name" value="NAD(P)-binding Rossmann-like Domain"/>
    <property type="match status" value="1"/>
</dbReference>
<reference evidence="1" key="2">
    <citation type="journal article" date="2023" name="Plants (Basel)">
        <title>Annotation of the Turnera subulata (Passifloraceae) Draft Genome Reveals the S-Locus Evolved after the Divergence of Turneroideae from Passifloroideae in a Stepwise Manner.</title>
        <authorList>
            <person name="Henning P.M."/>
            <person name="Roalson E.H."/>
            <person name="Mir W."/>
            <person name="McCubbin A.G."/>
            <person name="Shore J.S."/>
        </authorList>
    </citation>
    <scope>NUCLEOTIDE SEQUENCE</scope>
    <source>
        <strain evidence="1">F60SS</strain>
    </source>
</reference>
<proteinExistence type="predicted"/>
<dbReference type="PANTHER" id="PTHR43550:SF3">
    <property type="entry name" value="3-KETODIHYDROSPHINGOSINE REDUCTASE"/>
    <property type="match status" value="1"/>
</dbReference>
<dbReference type="Proteomes" id="UP001141552">
    <property type="component" value="Unassembled WGS sequence"/>
</dbReference>
<dbReference type="InterPro" id="IPR002347">
    <property type="entry name" value="SDR_fam"/>
</dbReference>
<gene>
    <name evidence="1" type="primary">TSC10A_2</name>
    <name evidence="1" type="ORF">Tsubulata_029328</name>
</gene>
<dbReference type="SUPFAM" id="SSF51735">
    <property type="entry name" value="NAD(P)-binding Rossmann-fold domains"/>
    <property type="match status" value="1"/>
</dbReference>
<dbReference type="GO" id="GO:0030148">
    <property type="term" value="P:sphingolipid biosynthetic process"/>
    <property type="evidence" value="ECO:0007669"/>
    <property type="project" value="TreeGrafter"/>
</dbReference>
<dbReference type="GO" id="GO:0005789">
    <property type="term" value="C:endoplasmic reticulum membrane"/>
    <property type="evidence" value="ECO:0007669"/>
    <property type="project" value="TreeGrafter"/>
</dbReference>
<dbReference type="OrthoDB" id="1703107at2759"/>
<dbReference type="Pfam" id="PF00106">
    <property type="entry name" value="adh_short"/>
    <property type="match status" value="1"/>
</dbReference>
<evidence type="ECO:0000313" key="2">
    <source>
        <dbReference type="Proteomes" id="UP001141552"/>
    </source>
</evidence>
<organism evidence="1 2">
    <name type="scientific">Turnera subulata</name>
    <dbReference type="NCBI Taxonomy" id="218843"/>
    <lineage>
        <taxon>Eukaryota</taxon>
        <taxon>Viridiplantae</taxon>
        <taxon>Streptophyta</taxon>
        <taxon>Embryophyta</taxon>
        <taxon>Tracheophyta</taxon>
        <taxon>Spermatophyta</taxon>
        <taxon>Magnoliopsida</taxon>
        <taxon>eudicotyledons</taxon>
        <taxon>Gunneridae</taxon>
        <taxon>Pentapetalae</taxon>
        <taxon>rosids</taxon>
        <taxon>fabids</taxon>
        <taxon>Malpighiales</taxon>
        <taxon>Passifloraceae</taxon>
        <taxon>Turnera</taxon>
    </lineage>
</organism>
<dbReference type="InterPro" id="IPR036291">
    <property type="entry name" value="NAD(P)-bd_dom_sf"/>
</dbReference>
<sequence>MYLPRPVKIPIENRHVFITGGSRGIGLALAHRATSEGASRVSILACSADKLEEAKRAIQLASGVDVEVFPADLGERASMI</sequence>
<dbReference type="AlphaFoldDB" id="A0A9Q0JFK6"/>
<dbReference type="GO" id="GO:0047560">
    <property type="term" value="F:3-dehydrosphinganine reductase activity"/>
    <property type="evidence" value="ECO:0007669"/>
    <property type="project" value="TreeGrafter"/>
</dbReference>
<evidence type="ECO:0000313" key="1">
    <source>
        <dbReference type="EMBL" id="KAJ4840856.1"/>
    </source>
</evidence>
<dbReference type="EMBL" id="JAKUCV010002930">
    <property type="protein sequence ID" value="KAJ4840856.1"/>
    <property type="molecule type" value="Genomic_DNA"/>
</dbReference>
<protein>
    <submittedName>
        <fullName evidence="1">3-dehydrosphinganine reductase tsc10a</fullName>
    </submittedName>
</protein>
<dbReference type="GO" id="GO:0006666">
    <property type="term" value="P:3-keto-sphinganine metabolic process"/>
    <property type="evidence" value="ECO:0007669"/>
    <property type="project" value="TreeGrafter"/>
</dbReference>
<comment type="caution">
    <text evidence="1">The sequence shown here is derived from an EMBL/GenBank/DDBJ whole genome shotgun (WGS) entry which is preliminary data.</text>
</comment>
<accession>A0A9Q0JFK6</accession>
<keyword evidence="2" id="KW-1185">Reference proteome</keyword>
<reference evidence="1" key="1">
    <citation type="submission" date="2022-02" db="EMBL/GenBank/DDBJ databases">
        <authorList>
            <person name="Henning P.M."/>
            <person name="McCubbin A.G."/>
            <person name="Shore J.S."/>
        </authorList>
    </citation>
    <scope>NUCLEOTIDE SEQUENCE</scope>
    <source>
        <strain evidence="1">F60SS</strain>
        <tissue evidence="1">Leaves</tissue>
    </source>
</reference>
<name>A0A9Q0JFK6_9ROSI</name>
<dbReference type="PANTHER" id="PTHR43550">
    <property type="entry name" value="3-KETODIHYDROSPHINGOSINE REDUCTASE"/>
    <property type="match status" value="1"/>
</dbReference>